<dbReference type="EMBL" id="JACXVP010000011">
    <property type="protein sequence ID" value="KAG5578617.1"/>
    <property type="molecule type" value="Genomic_DNA"/>
</dbReference>
<gene>
    <name evidence="1" type="ORF">H5410_058751</name>
</gene>
<organism evidence="1 2">
    <name type="scientific">Solanum commersonii</name>
    <name type="common">Commerson's wild potato</name>
    <name type="synonym">Commerson's nightshade</name>
    <dbReference type="NCBI Taxonomy" id="4109"/>
    <lineage>
        <taxon>Eukaryota</taxon>
        <taxon>Viridiplantae</taxon>
        <taxon>Streptophyta</taxon>
        <taxon>Embryophyta</taxon>
        <taxon>Tracheophyta</taxon>
        <taxon>Spermatophyta</taxon>
        <taxon>Magnoliopsida</taxon>
        <taxon>eudicotyledons</taxon>
        <taxon>Gunneridae</taxon>
        <taxon>Pentapetalae</taxon>
        <taxon>asterids</taxon>
        <taxon>lamiids</taxon>
        <taxon>Solanales</taxon>
        <taxon>Solanaceae</taxon>
        <taxon>Solanoideae</taxon>
        <taxon>Solaneae</taxon>
        <taxon>Solanum</taxon>
    </lineage>
</organism>
<evidence type="ECO:0000313" key="1">
    <source>
        <dbReference type="EMBL" id="KAG5578617.1"/>
    </source>
</evidence>
<evidence type="ECO:0000313" key="2">
    <source>
        <dbReference type="Proteomes" id="UP000824120"/>
    </source>
</evidence>
<name>A0A9J5WS12_SOLCO</name>
<dbReference type="Proteomes" id="UP000824120">
    <property type="component" value="Chromosome 11"/>
</dbReference>
<proteinExistence type="predicted"/>
<comment type="caution">
    <text evidence="1">The sequence shown here is derived from an EMBL/GenBank/DDBJ whole genome shotgun (WGS) entry which is preliminary data.</text>
</comment>
<keyword evidence="2" id="KW-1185">Reference proteome</keyword>
<sequence length="84" mass="9749">MVLLLLGFWVLGFENVYIFGPFLFHFPLFSLFHQNHLTKISSSHLFFSGIYSLERLPIISPITFPKKRIREAAVQPGKKFCMTS</sequence>
<dbReference type="AlphaFoldDB" id="A0A9J5WS12"/>
<reference evidence="1 2" key="1">
    <citation type="submission" date="2020-09" db="EMBL/GenBank/DDBJ databases">
        <title>De no assembly of potato wild relative species, Solanum commersonii.</title>
        <authorList>
            <person name="Cho K."/>
        </authorList>
    </citation>
    <scope>NUCLEOTIDE SEQUENCE [LARGE SCALE GENOMIC DNA]</scope>
    <source>
        <strain evidence="1">LZ3.2</strain>
        <tissue evidence="1">Leaf</tissue>
    </source>
</reference>
<protein>
    <submittedName>
        <fullName evidence="1">Uncharacterized protein</fullName>
    </submittedName>
</protein>
<accession>A0A9J5WS12</accession>